<dbReference type="EMBL" id="AP019377">
    <property type="protein sequence ID" value="BBH95810.1"/>
    <property type="molecule type" value="Genomic_DNA"/>
</dbReference>
<feature type="region of interest" description="Disordered" evidence="1">
    <location>
        <begin position="1"/>
        <end position="32"/>
    </location>
</feature>
<dbReference type="InterPro" id="IPR045727">
    <property type="entry name" value="DUF6081"/>
</dbReference>
<evidence type="ECO:0000256" key="1">
    <source>
        <dbReference type="SAM" id="MobiDB-lite"/>
    </source>
</evidence>
<dbReference type="Pfam" id="PF19559">
    <property type="entry name" value="DUF6081"/>
    <property type="match status" value="1"/>
</dbReference>
<protein>
    <submittedName>
        <fullName evidence="2">Uncharacterized protein</fullName>
    </submittedName>
</protein>
<name>A0A455T8N8_9CHLR</name>
<organism evidence="2">
    <name type="scientific">Thermogemmatispora argillosa</name>
    <dbReference type="NCBI Taxonomy" id="2045280"/>
    <lineage>
        <taxon>Bacteria</taxon>
        <taxon>Bacillati</taxon>
        <taxon>Chloroflexota</taxon>
        <taxon>Ktedonobacteria</taxon>
        <taxon>Thermogemmatisporales</taxon>
        <taxon>Thermogemmatisporaceae</taxon>
        <taxon>Thermogemmatispora</taxon>
    </lineage>
</organism>
<accession>A0A455T8N8</accession>
<sequence length="293" mass="33252">MADLQEKVNQEPVRPAWQPQQGAKESARASGQQEERFVYAGYHSIISGTDRHWEYGGFPLPDGSFWRYREPNAVVVVEGNRLRVAAVPLTRFHNEVQILDNAKNMFFSTRRFTMPEDGTILFEWEMRARGINTRPHDLYDGFVSAHLLDFATGMAFDFFVSNDTIATVYALLPFPGVPAPPDPEPERAVKPKYFCDFNELPVETAPWQWHRYGISYCKARDEVRFFLDGQEVGRYSEVPCKVDGCILALGLMTEKSIEDGRSVSLHGQGLIGEWGPFTITVRRNGEDLEHAGS</sequence>
<reference evidence="2" key="1">
    <citation type="submission" date="2018-12" db="EMBL/GenBank/DDBJ databases">
        <title>Novel natural products biosynthetic potential of the class Ktedonobacteria.</title>
        <authorList>
            <person name="Zheng Y."/>
            <person name="Saitou A."/>
            <person name="Wang C.M."/>
            <person name="Toyoda A."/>
            <person name="Minakuchi Y."/>
            <person name="Sekiguchi Y."/>
            <person name="Ueda K."/>
            <person name="Takano H."/>
            <person name="Sakai Y."/>
            <person name="Yokota A."/>
            <person name="Yabe S."/>
        </authorList>
    </citation>
    <scope>NUCLEOTIDE SEQUENCE</scope>
    <source>
        <strain evidence="2">A3-2</strain>
    </source>
</reference>
<dbReference type="AlphaFoldDB" id="A0A455T8N8"/>
<proteinExistence type="predicted"/>
<evidence type="ECO:0000313" key="2">
    <source>
        <dbReference type="EMBL" id="BBH95810.1"/>
    </source>
</evidence>
<gene>
    <name evidence="2" type="ORF">KTA_40090</name>
</gene>